<evidence type="ECO:0000313" key="1">
    <source>
        <dbReference type="EMBL" id="MPN58321.1"/>
    </source>
</evidence>
<dbReference type="PANTHER" id="PTHR30143:SF0">
    <property type="entry name" value="2-KETO-4-PENTENOATE HYDRATASE"/>
    <property type="match status" value="1"/>
</dbReference>
<dbReference type="GO" id="GO:0008684">
    <property type="term" value="F:2-oxopent-4-enoate hydratase activity"/>
    <property type="evidence" value="ECO:0007669"/>
    <property type="project" value="TreeGrafter"/>
</dbReference>
<proteinExistence type="predicted"/>
<name>A0A645J3W2_9ZZZZ</name>
<accession>A0A645J3W2</accession>
<dbReference type="PANTHER" id="PTHR30143">
    <property type="entry name" value="ACID HYDRATASE"/>
    <property type="match status" value="1"/>
</dbReference>
<dbReference type="EC" id="4.2.1.163" evidence="1"/>
<dbReference type="EMBL" id="VSSQ01130866">
    <property type="protein sequence ID" value="MPN58321.1"/>
    <property type="molecule type" value="Genomic_DNA"/>
</dbReference>
<dbReference type="InterPro" id="IPR036663">
    <property type="entry name" value="Fumarylacetoacetase_C_sf"/>
</dbReference>
<keyword evidence="1" id="KW-0456">Lyase</keyword>
<gene>
    <name evidence="1" type="primary">hpcG_3</name>
    <name evidence="1" type="ORF">SDC9_206025</name>
</gene>
<protein>
    <submittedName>
        <fullName evidence="1">2-oxo-hept-4-ene-1,7-dioate hydratase</fullName>
        <ecNumber evidence="1">4.2.1.163</ecNumber>
    </submittedName>
</protein>
<dbReference type="InterPro" id="IPR050772">
    <property type="entry name" value="Hydratase-Decarb/MhpD_sf"/>
</dbReference>
<dbReference type="AlphaFoldDB" id="A0A645J3W2"/>
<comment type="caution">
    <text evidence="1">The sequence shown here is derived from an EMBL/GenBank/DDBJ whole genome shotgun (WGS) entry which is preliminary data.</text>
</comment>
<sequence>MVLERNGIIIDTAAGAAVMGHPALSVAWLANKLGEYNVSLKKGEIIISGSLTKALEVKSGDVFRAVFDGLGSVKAVFTD</sequence>
<dbReference type="GO" id="GO:0005737">
    <property type="term" value="C:cytoplasm"/>
    <property type="evidence" value="ECO:0007669"/>
    <property type="project" value="TreeGrafter"/>
</dbReference>
<dbReference type="Gene3D" id="3.90.850.10">
    <property type="entry name" value="Fumarylacetoacetase-like, C-terminal domain"/>
    <property type="match status" value="1"/>
</dbReference>
<reference evidence="1" key="1">
    <citation type="submission" date="2019-08" db="EMBL/GenBank/DDBJ databases">
        <authorList>
            <person name="Kucharzyk K."/>
            <person name="Murdoch R.W."/>
            <person name="Higgins S."/>
            <person name="Loffler F."/>
        </authorList>
    </citation>
    <scope>NUCLEOTIDE SEQUENCE</scope>
</reference>
<dbReference type="SUPFAM" id="SSF56529">
    <property type="entry name" value="FAH"/>
    <property type="match status" value="1"/>
</dbReference>
<organism evidence="1">
    <name type="scientific">bioreactor metagenome</name>
    <dbReference type="NCBI Taxonomy" id="1076179"/>
    <lineage>
        <taxon>unclassified sequences</taxon>
        <taxon>metagenomes</taxon>
        <taxon>ecological metagenomes</taxon>
    </lineage>
</organism>